<protein>
    <submittedName>
        <fullName evidence="2">Uncharacterized protein</fullName>
    </submittedName>
</protein>
<evidence type="ECO:0000313" key="3">
    <source>
        <dbReference type="Proteomes" id="UP000325313"/>
    </source>
</evidence>
<organism evidence="2 3">
    <name type="scientific">Puccinia graminis f. sp. tritici</name>
    <dbReference type="NCBI Taxonomy" id="56615"/>
    <lineage>
        <taxon>Eukaryota</taxon>
        <taxon>Fungi</taxon>
        <taxon>Dikarya</taxon>
        <taxon>Basidiomycota</taxon>
        <taxon>Pucciniomycotina</taxon>
        <taxon>Pucciniomycetes</taxon>
        <taxon>Pucciniales</taxon>
        <taxon>Pucciniaceae</taxon>
        <taxon>Puccinia</taxon>
    </lineage>
</organism>
<dbReference type="EMBL" id="VDEP01000237">
    <property type="protein sequence ID" value="KAA1121772.1"/>
    <property type="molecule type" value="Genomic_DNA"/>
</dbReference>
<evidence type="ECO:0000256" key="1">
    <source>
        <dbReference type="SAM" id="SignalP"/>
    </source>
</evidence>
<dbReference type="AlphaFoldDB" id="A0A5B0R8G8"/>
<evidence type="ECO:0000313" key="2">
    <source>
        <dbReference type="EMBL" id="KAA1121772.1"/>
    </source>
</evidence>
<reference evidence="2 3" key="1">
    <citation type="submission" date="2019-05" db="EMBL/GenBank/DDBJ databases">
        <title>Emergence of the Ug99 lineage of the wheat stem rust pathogen through somatic hybridization.</title>
        <authorList>
            <person name="Li F."/>
            <person name="Upadhyaya N.M."/>
            <person name="Sperschneider J."/>
            <person name="Matny O."/>
            <person name="Nguyen-Phuc H."/>
            <person name="Mago R."/>
            <person name="Raley C."/>
            <person name="Miller M.E."/>
            <person name="Silverstein K.A.T."/>
            <person name="Henningsen E."/>
            <person name="Hirsch C.D."/>
            <person name="Visser B."/>
            <person name="Pretorius Z.A."/>
            <person name="Steffenson B.J."/>
            <person name="Schwessinger B."/>
            <person name="Dodds P.N."/>
            <person name="Figueroa M."/>
        </authorList>
    </citation>
    <scope>NUCLEOTIDE SEQUENCE [LARGE SCALE GENOMIC DNA]</scope>
    <source>
        <strain evidence="2 3">Ug99</strain>
    </source>
</reference>
<comment type="caution">
    <text evidence="2">The sequence shown here is derived from an EMBL/GenBank/DDBJ whole genome shotgun (WGS) entry which is preliminary data.</text>
</comment>
<accession>A0A5B0R8G8</accession>
<keyword evidence="1" id="KW-0732">Signal</keyword>
<feature type="signal peptide" evidence="1">
    <location>
        <begin position="1"/>
        <end position="20"/>
    </location>
</feature>
<name>A0A5B0R8G8_PUCGR</name>
<feature type="chain" id="PRO_5023082955" evidence="1">
    <location>
        <begin position="21"/>
        <end position="163"/>
    </location>
</feature>
<proteinExistence type="predicted"/>
<sequence length="163" mass="19143">MQSIFQLLLINALAMVWVNAVLLEVTHNENKYWICSINHKFTQEDKDVPFIFVGEIKQSPSEGVLRRDIRVITESPIKIGNNLPLARYDKKLLWGDEDEYPIMFTRPNDDFLRRLGNYIIVTQNRYAKVDTDTWNQIMQDNHTQLEQLEKAEQVITKASKQHP</sequence>
<gene>
    <name evidence="2" type="ORF">PGTUg99_028373</name>
</gene>
<dbReference type="Proteomes" id="UP000325313">
    <property type="component" value="Unassembled WGS sequence"/>
</dbReference>